<dbReference type="InterPro" id="IPR034733">
    <property type="entry name" value="AcCoA_carboxyl_beta"/>
</dbReference>
<dbReference type="GO" id="GO:1905202">
    <property type="term" value="C:methylcrotonoyl-CoA carboxylase complex"/>
    <property type="evidence" value="ECO:0007669"/>
    <property type="project" value="TreeGrafter"/>
</dbReference>
<sequence length="516" mass="55050">MAARTSHRDDHVALVEQLRAKLATAALGGPPRARERHVGRGKLLPRERVDGLLDPGSPFLEIAALAADGMYDDECPGAGMIAGIGRVSGRECMIVANDATVKGGTYYPVTVKKHLRAQEIASENRLPCVYLVDSGGAFLPRQDEVFPDREHFGRIFYNQATMSAKGIPQIAAVLGSCTAGGAYVPAMSDEAVIVRNQGTIFLGGPPLVKAATGEVVTAEELGGGDLHSKVSGVTDHLAHDDRDALRIVRRIVGTLAPKADTPWEVAPTVEPVADQAELYDVVPVDPRVPYDVHEVISRIVDGGEFAEFKASYGTTLVTGFARIHGHPVGIVANNGVLFGESAVKGAHFIELCDKRLIPLLFLQNISGFMVGRDYEAGGIAKHGAKMVTAVACARVPKLTVVIGGSYGAGNYSMCGRAYSPRFLWMWPNARISVMGGEQAASVLATVRGDMTAEEEEAFKAPIRAQYDSQGNPYYSTARLWDDGVIDPVDTRTVVGLALSVVGQAPLDPVSYGVFRM</sequence>
<dbReference type="FunFam" id="3.90.226.10:FF:000007">
    <property type="entry name" value="Methylcrotonoyl-CoA carboxylase subunit beta"/>
    <property type="match status" value="1"/>
</dbReference>
<feature type="domain" description="CoA carboxyltransferase C-terminal" evidence="4">
    <location>
        <begin position="268"/>
        <end position="508"/>
    </location>
</feature>
<dbReference type="SUPFAM" id="SSF52096">
    <property type="entry name" value="ClpP/crotonase"/>
    <property type="match status" value="2"/>
</dbReference>
<feature type="domain" description="CoA carboxyltransferase N-terminal" evidence="3">
    <location>
        <begin position="11"/>
        <end position="267"/>
    </location>
</feature>
<evidence type="ECO:0000256" key="1">
    <source>
        <dbReference type="ARBA" id="ARBA00006102"/>
    </source>
</evidence>
<dbReference type="InterPro" id="IPR011762">
    <property type="entry name" value="COA_CT_N"/>
</dbReference>
<gene>
    <name evidence="5" type="ORF">MPSYJ_27190</name>
</gene>
<dbReference type="PANTHER" id="PTHR22855">
    <property type="entry name" value="ACETYL, PROPIONYL, PYRUVATE, AND GLUTACONYL CARBOXYLASE-RELATED"/>
    <property type="match status" value="1"/>
</dbReference>
<proteinExistence type="inferred from homology"/>
<reference evidence="5 6" key="1">
    <citation type="journal article" date="2019" name="Emerg. Microbes Infect.">
        <title>Comprehensive subspecies identification of 175 nontuberculous mycobacteria species based on 7547 genomic profiles.</title>
        <authorList>
            <person name="Matsumoto Y."/>
            <person name="Kinjo T."/>
            <person name="Motooka D."/>
            <person name="Nabeya D."/>
            <person name="Jung N."/>
            <person name="Uechi K."/>
            <person name="Horii T."/>
            <person name="Iida T."/>
            <person name="Fujita J."/>
            <person name="Nakamura S."/>
        </authorList>
    </citation>
    <scope>NUCLEOTIDE SEQUENCE [LARGE SCALE GENOMIC DNA]</scope>
    <source>
        <strain evidence="5 6">JCM 13323</strain>
    </source>
</reference>
<evidence type="ECO:0000259" key="3">
    <source>
        <dbReference type="PROSITE" id="PS50980"/>
    </source>
</evidence>
<evidence type="ECO:0000259" key="4">
    <source>
        <dbReference type="PROSITE" id="PS50989"/>
    </source>
</evidence>
<dbReference type="GO" id="GO:0004485">
    <property type="term" value="F:methylcrotonoyl-CoA carboxylase activity"/>
    <property type="evidence" value="ECO:0007669"/>
    <property type="project" value="TreeGrafter"/>
</dbReference>
<dbReference type="InterPro" id="IPR045190">
    <property type="entry name" value="MCCB/AccD1-like"/>
</dbReference>
<dbReference type="AlphaFoldDB" id="A0A7I7MAI6"/>
<comment type="similarity">
    <text evidence="1">Belongs to the AccD/PCCB family.</text>
</comment>
<evidence type="ECO:0000313" key="6">
    <source>
        <dbReference type="Proteomes" id="UP000466514"/>
    </source>
</evidence>
<dbReference type="Pfam" id="PF01039">
    <property type="entry name" value="Carboxyl_trans"/>
    <property type="match status" value="1"/>
</dbReference>
<protein>
    <submittedName>
        <fullName evidence="5">Acetyl-CoA carboxylase subunit beta</fullName>
    </submittedName>
</protein>
<accession>A0A7I7MAI6</accession>
<dbReference type="PANTHER" id="PTHR22855:SF13">
    <property type="entry name" value="METHYLCROTONOYL-COA CARBOXYLASE BETA CHAIN, MITOCHONDRIAL"/>
    <property type="match status" value="1"/>
</dbReference>
<evidence type="ECO:0000313" key="5">
    <source>
        <dbReference type="EMBL" id="BBX69258.1"/>
    </source>
</evidence>
<dbReference type="InterPro" id="IPR011763">
    <property type="entry name" value="COA_CT_C"/>
</dbReference>
<evidence type="ECO:0000256" key="2">
    <source>
        <dbReference type="ARBA" id="ARBA00046317"/>
    </source>
</evidence>
<dbReference type="KEGG" id="mpsc:MPSYJ_27190"/>
<dbReference type="PROSITE" id="PS50980">
    <property type="entry name" value="COA_CT_NTER"/>
    <property type="match status" value="1"/>
</dbReference>
<dbReference type="RefSeq" id="WP_163722788.1">
    <property type="nucleotide sequence ID" value="NZ_AP022574.1"/>
</dbReference>
<keyword evidence="6" id="KW-1185">Reference proteome</keyword>
<dbReference type="Gene3D" id="3.90.226.10">
    <property type="entry name" value="2-enoyl-CoA Hydratase, Chain A, domain 1"/>
    <property type="match status" value="2"/>
</dbReference>
<dbReference type="PROSITE" id="PS50989">
    <property type="entry name" value="COA_CT_CTER"/>
    <property type="match status" value="1"/>
</dbReference>
<dbReference type="FunFam" id="3.90.226.10:FF:000004">
    <property type="entry name" value="Methylcrotonoyl-CoA carboxylase beta chain"/>
    <property type="match status" value="1"/>
</dbReference>
<dbReference type="GO" id="GO:0006552">
    <property type="term" value="P:L-leucine catabolic process"/>
    <property type="evidence" value="ECO:0007669"/>
    <property type="project" value="TreeGrafter"/>
</dbReference>
<organism evidence="5 6">
    <name type="scientific">Mycolicibacterium psychrotolerans</name>
    <dbReference type="NCBI Taxonomy" id="216929"/>
    <lineage>
        <taxon>Bacteria</taxon>
        <taxon>Bacillati</taxon>
        <taxon>Actinomycetota</taxon>
        <taxon>Actinomycetes</taxon>
        <taxon>Mycobacteriales</taxon>
        <taxon>Mycobacteriaceae</taxon>
        <taxon>Mycolicibacterium</taxon>
    </lineage>
</organism>
<comment type="pathway">
    <text evidence="2">Amino-acid degradation; L-leucine degradation.</text>
</comment>
<name>A0A7I7MAI6_9MYCO</name>
<dbReference type="Proteomes" id="UP000466514">
    <property type="component" value="Chromosome"/>
</dbReference>
<dbReference type="InterPro" id="IPR029045">
    <property type="entry name" value="ClpP/crotonase-like_dom_sf"/>
</dbReference>
<dbReference type="EMBL" id="AP022574">
    <property type="protein sequence ID" value="BBX69258.1"/>
    <property type="molecule type" value="Genomic_DNA"/>
</dbReference>